<evidence type="ECO:0000256" key="6">
    <source>
        <dbReference type="ARBA" id="ARBA00023229"/>
    </source>
</evidence>
<feature type="domain" description="IspG C-terminal" evidence="9">
    <location>
        <begin position="261"/>
        <end position="348"/>
    </location>
</feature>
<dbReference type="PANTHER" id="PTHR30454">
    <property type="entry name" value="4-HYDROXY-3-METHYLBUT-2-EN-1-YL DIPHOSPHATE SYNTHASE"/>
    <property type="match status" value="1"/>
</dbReference>
<dbReference type="SUPFAM" id="SSF56014">
    <property type="entry name" value="Nitrite and sulphite reductase 4Fe-4S domain-like"/>
    <property type="match status" value="1"/>
</dbReference>
<keyword evidence="6 7" id="KW-0414">Isoprene biosynthesis</keyword>
<evidence type="ECO:0000313" key="11">
    <source>
        <dbReference type="Proteomes" id="UP001250932"/>
    </source>
</evidence>
<evidence type="ECO:0000256" key="5">
    <source>
        <dbReference type="ARBA" id="ARBA00023014"/>
    </source>
</evidence>
<protein>
    <recommendedName>
        <fullName evidence="7">4-hydroxy-3-methylbut-2-en-1-yl diphosphate synthase (flavodoxin)</fullName>
        <ecNumber evidence="7">1.17.7.3</ecNumber>
    </recommendedName>
    <alternativeName>
        <fullName evidence="7">1-hydroxy-2-methyl-2-(E)-butenyl 4-diphosphate synthase</fullName>
    </alternativeName>
</protein>
<dbReference type="Pfam" id="PF04551">
    <property type="entry name" value="GcpE"/>
    <property type="match status" value="1"/>
</dbReference>
<dbReference type="InterPro" id="IPR004588">
    <property type="entry name" value="IspG_bac-typ"/>
</dbReference>
<comment type="caution">
    <text evidence="10">The sequence shown here is derived from an EMBL/GenBank/DDBJ whole genome shotgun (WGS) entry which is preliminary data.</text>
</comment>
<dbReference type="EMBL" id="JAQOUE010000001">
    <property type="protein sequence ID" value="MDT7043552.1"/>
    <property type="molecule type" value="Genomic_DNA"/>
</dbReference>
<dbReference type="SUPFAM" id="SSF51717">
    <property type="entry name" value="Dihydropteroate synthetase-like"/>
    <property type="match status" value="1"/>
</dbReference>
<evidence type="ECO:0000256" key="3">
    <source>
        <dbReference type="ARBA" id="ARBA00023002"/>
    </source>
</evidence>
<feature type="binding site" evidence="7">
    <location>
        <position position="265"/>
    </location>
    <ligand>
        <name>[4Fe-4S] cluster</name>
        <dbReference type="ChEBI" id="CHEBI:49883"/>
    </ligand>
</feature>
<feature type="binding site" evidence="7">
    <location>
        <position position="300"/>
    </location>
    <ligand>
        <name>[4Fe-4S] cluster</name>
        <dbReference type="ChEBI" id="CHEBI:49883"/>
    </ligand>
</feature>
<comment type="catalytic activity">
    <reaction evidence="7">
        <text>(2E)-4-hydroxy-3-methylbut-2-enyl diphosphate + oxidized [flavodoxin] + H2O + 2 H(+) = 2-C-methyl-D-erythritol 2,4-cyclic diphosphate + reduced [flavodoxin]</text>
        <dbReference type="Rhea" id="RHEA:43604"/>
        <dbReference type="Rhea" id="RHEA-COMP:10622"/>
        <dbReference type="Rhea" id="RHEA-COMP:10623"/>
        <dbReference type="ChEBI" id="CHEBI:15377"/>
        <dbReference type="ChEBI" id="CHEBI:15378"/>
        <dbReference type="ChEBI" id="CHEBI:57618"/>
        <dbReference type="ChEBI" id="CHEBI:58210"/>
        <dbReference type="ChEBI" id="CHEBI:58483"/>
        <dbReference type="ChEBI" id="CHEBI:128753"/>
        <dbReference type="EC" id="1.17.7.3"/>
    </reaction>
</comment>
<reference evidence="10 11" key="1">
    <citation type="journal article" date="2023" name="ISME J.">
        <title>Cultivation and genomic characterization of novel and ubiquitous marine nitrite-oxidizing bacteria from the Nitrospirales.</title>
        <authorList>
            <person name="Mueller A.J."/>
            <person name="Daebeler A."/>
            <person name="Herbold C.W."/>
            <person name="Kirkegaard R.H."/>
            <person name="Daims H."/>
        </authorList>
    </citation>
    <scope>NUCLEOTIDE SEQUENCE [LARGE SCALE GENOMIC DNA]</scope>
    <source>
        <strain evidence="10 11">EB</strain>
    </source>
</reference>
<comment type="cofactor">
    <cofactor evidence="7">
        <name>[4Fe-4S] cluster</name>
        <dbReference type="ChEBI" id="CHEBI:49883"/>
    </cofactor>
    <text evidence="7">Binds 1 [4Fe-4S] cluster.</text>
</comment>
<dbReference type="InterPro" id="IPR016425">
    <property type="entry name" value="IspG_bac"/>
</dbReference>
<accession>A0ABU3KAY2</accession>
<feature type="binding site" evidence="7">
    <location>
        <position position="307"/>
    </location>
    <ligand>
        <name>[4Fe-4S] cluster</name>
        <dbReference type="ChEBI" id="CHEBI:49883"/>
    </ligand>
</feature>
<keyword evidence="2 7" id="KW-0479">Metal-binding</keyword>
<keyword evidence="5 7" id="KW-0411">Iron-sulfur</keyword>
<evidence type="ECO:0000256" key="2">
    <source>
        <dbReference type="ARBA" id="ARBA00022723"/>
    </source>
</evidence>
<feature type="domain" description="IspG TIM-barrel" evidence="8">
    <location>
        <begin position="8"/>
        <end position="246"/>
    </location>
</feature>
<evidence type="ECO:0000256" key="1">
    <source>
        <dbReference type="ARBA" id="ARBA00022485"/>
    </source>
</evidence>
<keyword evidence="1 7" id="KW-0004">4Fe-4S</keyword>
<dbReference type="InterPro" id="IPR011005">
    <property type="entry name" value="Dihydropteroate_synth-like_sf"/>
</dbReference>
<keyword evidence="4 7" id="KW-0408">Iron</keyword>
<comment type="pathway">
    <text evidence="7">Isoprenoid biosynthesis; isopentenyl diphosphate biosynthesis via DXP pathway; isopentenyl diphosphate from 1-deoxy-D-xylulose 5-phosphate: step 5/6.</text>
</comment>
<dbReference type="Gene3D" id="3.30.413.10">
    <property type="entry name" value="Sulfite Reductase Hemoprotein, domain 1"/>
    <property type="match status" value="1"/>
</dbReference>
<dbReference type="EC" id="1.17.7.3" evidence="7"/>
<sequence>MHITRRPTKSIRVGSVKIGGGAPISVQSMTIPHPRDVKATVSQIHQLEEAGCELVRVAVPDDEAANALPAIKSQVSIPIIADIHFDHRLALKAAKTVDCVRINPGNIGPWWKMAEVLQALRDNDIPLRVGVNGGSLERPLLEKYGYPTAQALAESALNAVHAIEDAGFTNMKVSLKASDVHMAVDAYWLFAHQSNYPLHIGITEAGTAMTGAVKSSIGLGWLLSHGIGDTLRVSLAADPVEEVRVGFEILKSLELRHRGVNVIACPTCGRVEIDVVRMANELEKRLGHITKPLNVSVLGCVVNGIGEGKEADIGIAGGQGMGILFKKGKLVKKVPSEELVDRLIEEVEIMALETEEETSASLAALPDFENALSLPDSDRELPVLPNR</sequence>
<dbReference type="Proteomes" id="UP001250932">
    <property type="component" value="Unassembled WGS sequence"/>
</dbReference>
<evidence type="ECO:0000256" key="4">
    <source>
        <dbReference type="ARBA" id="ARBA00023004"/>
    </source>
</evidence>
<dbReference type="PANTHER" id="PTHR30454:SF0">
    <property type="entry name" value="4-HYDROXY-3-METHYLBUT-2-EN-1-YL DIPHOSPHATE SYNTHASE (FERREDOXIN), CHLOROPLASTIC"/>
    <property type="match status" value="1"/>
</dbReference>
<evidence type="ECO:0000259" key="8">
    <source>
        <dbReference type="Pfam" id="PF04551"/>
    </source>
</evidence>
<dbReference type="HAMAP" id="MF_00159">
    <property type="entry name" value="IspG"/>
    <property type="match status" value="1"/>
</dbReference>
<name>A0ABU3KAY2_9BACT</name>
<gene>
    <name evidence="7 10" type="primary">ispG</name>
    <name evidence="10" type="synonym">gcpE</name>
    <name evidence="10" type="ORF">PPG34_14430</name>
</gene>
<dbReference type="RefSeq" id="WP_313834118.1">
    <property type="nucleotide sequence ID" value="NZ_JAQOUE010000001.1"/>
</dbReference>
<dbReference type="NCBIfam" id="NF001540">
    <property type="entry name" value="PRK00366.1"/>
    <property type="match status" value="1"/>
</dbReference>
<dbReference type="Gene3D" id="3.20.20.20">
    <property type="entry name" value="Dihydropteroate synthase-like"/>
    <property type="match status" value="1"/>
</dbReference>
<dbReference type="PIRSF" id="PIRSF004640">
    <property type="entry name" value="IspG"/>
    <property type="match status" value="1"/>
</dbReference>
<evidence type="ECO:0000313" key="10">
    <source>
        <dbReference type="EMBL" id="MDT7043552.1"/>
    </source>
</evidence>
<dbReference type="NCBIfam" id="TIGR00612">
    <property type="entry name" value="ispG_gcpE"/>
    <property type="match status" value="1"/>
</dbReference>
<keyword evidence="3 7" id="KW-0560">Oxidoreductase</keyword>
<dbReference type="InterPro" id="IPR058578">
    <property type="entry name" value="IspG_TIM"/>
</dbReference>
<keyword evidence="11" id="KW-1185">Reference proteome</keyword>
<evidence type="ECO:0000259" key="9">
    <source>
        <dbReference type="Pfam" id="PF26540"/>
    </source>
</evidence>
<feature type="binding site" evidence="7">
    <location>
        <position position="268"/>
    </location>
    <ligand>
        <name>[4Fe-4S] cluster</name>
        <dbReference type="ChEBI" id="CHEBI:49883"/>
    </ligand>
</feature>
<comment type="similarity">
    <text evidence="7">Belongs to the IspG family.</text>
</comment>
<dbReference type="GO" id="GO:0046429">
    <property type="term" value="F:4-hydroxy-3-methylbut-2-en-1-yl diphosphate synthase activity (ferredoxin)"/>
    <property type="evidence" value="ECO:0007669"/>
    <property type="project" value="UniProtKB-EC"/>
</dbReference>
<dbReference type="InterPro" id="IPR058579">
    <property type="entry name" value="IspG_C"/>
</dbReference>
<proteinExistence type="inferred from homology"/>
<dbReference type="Pfam" id="PF26540">
    <property type="entry name" value="GcpE_C"/>
    <property type="match status" value="1"/>
</dbReference>
<comment type="function">
    <text evidence="7">Converts 2C-methyl-D-erythritol 2,4-cyclodiphosphate (ME-2,4cPP) into 1-hydroxy-2-methyl-2-(E)-butenyl 4-diphosphate.</text>
</comment>
<dbReference type="InterPro" id="IPR045854">
    <property type="entry name" value="NO2/SO3_Rdtase_4Fe4S_sf"/>
</dbReference>
<evidence type="ECO:0000256" key="7">
    <source>
        <dbReference type="HAMAP-Rule" id="MF_00159"/>
    </source>
</evidence>
<organism evidence="10 11">
    <name type="scientific">Candidatus Nitronereus thalassa</name>
    <dbReference type="NCBI Taxonomy" id="3020898"/>
    <lineage>
        <taxon>Bacteria</taxon>
        <taxon>Pseudomonadati</taxon>
        <taxon>Nitrospirota</taxon>
        <taxon>Nitrospiria</taxon>
        <taxon>Nitrospirales</taxon>
        <taxon>Nitrospiraceae</taxon>
        <taxon>Candidatus Nitronereus</taxon>
    </lineage>
</organism>